<name>A0A672QP76_SINGR</name>
<dbReference type="PANTHER" id="PTHR46075:SF1">
    <property type="entry name" value="N-CHIMAERIN"/>
    <property type="match status" value="1"/>
</dbReference>
<gene>
    <name evidence="9" type="primary">LOC107600702</name>
</gene>
<evidence type="ECO:0000256" key="1">
    <source>
        <dbReference type="ARBA" id="ARBA00022468"/>
    </source>
</evidence>
<feature type="domain" description="SH2" evidence="6">
    <location>
        <begin position="49"/>
        <end position="84"/>
    </location>
</feature>
<dbReference type="SUPFAM" id="SSF57889">
    <property type="entry name" value="Cysteine-rich domain"/>
    <property type="match status" value="1"/>
</dbReference>
<dbReference type="PROSITE" id="PS50081">
    <property type="entry name" value="ZF_DAG_PE_2"/>
    <property type="match status" value="1"/>
</dbReference>
<keyword evidence="1" id="KW-0343">GTPase activation</keyword>
<dbReference type="Gene3D" id="3.30.505.10">
    <property type="entry name" value="SH2 domain"/>
    <property type="match status" value="1"/>
</dbReference>
<dbReference type="InterPro" id="IPR046349">
    <property type="entry name" value="C1-like_sf"/>
</dbReference>
<dbReference type="PANTHER" id="PTHR46075">
    <property type="entry name" value="CHIMERIN FAMILY MEMBER"/>
    <property type="match status" value="1"/>
</dbReference>
<feature type="domain" description="Rho-GAP" evidence="8">
    <location>
        <begin position="150"/>
        <end position="360"/>
    </location>
</feature>
<dbReference type="Pfam" id="PF00620">
    <property type="entry name" value="RhoGAP"/>
    <property type="match status" value="1"/>
</dbReference>
<feature type="domain" description="Phorbol-ester/DAG-type" evidence="7">
    <location>
        <begin position="164"/>
        <end position="195"/>
    </location>
</feature>
<dbReference type="GO" id="GO:0008270">
    <property type="term" value="F:zinc ion binding"/>
    <property type="evidence" value="ECO:0007669"/>
    <property type="project" value="UniProtKB-KW"/>
</dbReference>
<dbReference type="InterPro" id="IPR002219">
    <property type="entry name" value="PKC_DAG/PE"/>
</dbReference>
<dbReference type="InterPro" id="IPR051854">
    <property type="entry name" value="Rho-type_GAP"/>
</dbReference>
<proteinExistence type="predicted"/>
<dbReference type="InterPro" id="IPR000980">
    <property type="entry name" value="SH2"/>
</dbReference>
<evidence type="ECO:0000256" key="5">
    <source>
        <dbReference type="PROSITE-ProRule" id="PRU00191"/>
    </source>
</evidence>
<evidence type="ECO:0000313" key="9">
    <source>
        <dbReference type="Ensembl" id="ENSSGRP00000077807.1"/>
    </source>
</evidence>
<organism evidence="9 10">
    <name type="scientific">Sinocyclocheilus grahami</name>
    <name type="common">Dianchi golden-line fish</name>
    <name type="synonym">Barbus grahami</name>
    <dbReference type="NCBI Taxonomy" id="75366"/>
    <lineage>
        <taxon>Eukaryota</taxon>
        <taxon>Metazoa</taxon>
        <taxon>Chordata</taxon>
        <taxon>Craniata</taxon>
        <taxon>Vertebrata</taxon>
        <taxon>Euteleostomi</taxon>
        <taxon>Actinopterygii</taxon>
        <taxon>Neopterygii</taxon>
        <taxon>Teleostei</taxon>
        <taxon>Ostariophysi</taxon>
        <taxon>Cypriniformes</taxon>
        <taxon>Cyprinidae</taxon>
        <taxon>Cyprininae</taxon>
        <taxon>Sinocyclocheilus</taxon>
    </lineage>
</organism>
<evidence type="ECO:0000256" key="4">
    <source>
        <dbReference type="ARBA" id="ARBA00022833"/>
    </source>
</evidence>
<protein>
    <submittedName>
        <fullName evidence="9">N-chimaerin-like</fullName>
    </submittedName>
</protein>
<keyword evidence="10" id="KW-1185">Reference proteome</keyword>
<sequence>CLLFLLDNDEYRPPVWKSYLYQLQQEAPHPRRVTCISEVENRPKYYGREYHGMISREEADQLLSVAEGSYLIRESQRQPGTYTLMPSRESYVLRKEEKSLVHKAKAEGKEQGMVAAALGMKMSPQKPPATLWQPLKLFAYSQLTSLVRRATLKESERAPKYEKVHNFKVHTFRGPHWCEYCANFMWGLIAQGVKCAGLKSEGLYRVSGFSDFIEDVKLSFDRDGEKADISVSVYEDINVITGALKLYFRDLPIPIITYDAYPRVMEAAKLTDPDERLEALHEALKQMPPAHCETLRYLMAHLKRVTQNEKDNLMNAENLGIVFGPTLMRAPDLDAMTALNDIRYQRQVVELLIKNEDILF</sequence>
<reference evidence="9" key="2">
    <citation type="submission" date="2025-09" db="UniProtKB">
        <authorList>
            <consortium name="Ensembl"/>
        </authorList>
    </citation>
    <scope>IDENTIFICATION</scope>
</reference>
<dbReference type="Ensembl" id="ENSSGRT00000082831.1">
    <property type="protein sequence ID" value="ENSSGRP00000077807.1"/>
    <property type="gene ID" value="ENSSGRG00000039383.1"/>
</dbReference>
<dbReference type="SUPFAM" id="SSF48350">
    <property type="entry name" value="GTPase activation domain, GAP"/>
    <property type="match status" value="1"/>
</dbReference>
<dbReference type="FunFam" id="1.10.555.10:FF:000005">
    <property type="entry name" value="Chimaerin"/>
    <property type="match status" value="1"/>
</dbReference>
<dbReference type="AlphaFoldDB" id="A0A672QP76"/>
<dbReference type="InterPro" id="IPR008936">
    <property type="entry name" value="Rho_GTPase_activation_prot"/>
</dbReference>
<evidence type="ECO:0000313" key="10">
    <source>
        <dbReference type="Proteomes" id="UP000472262"/>
    </source>
</evidence>
<keyword evidence="4" id="KW-0862">Zinc</keyword>
<evidence type="ECO:0000259" key="7">
    <source>
        <dbReference type="PROSITE" id="PS50081"/>
    </source>
</evidence>
<dbReference type="InterPro" id="IPR000198">
    <property type="entry name" value="RhoGAP_dom"/>
</dbReference>
<evidence type="ECO:0000259" key="8">
    <source>
        <dbReference type="PROSITE" id="PS50238"/>
    </source>
</evidence>
<reference evidence="9" key="1">
    <citation type="submission" date="2025-08" db="UniProtKB">
        <authorList>
            <consortium name="Ensembl"/>
        </authorList>
    </citation>
    <scope>IDENTIFICATION</scope>
</reference>
<evidence type="ECO:0000259" key="6">
    <source>
        <dbReference type="PROSITE" id="PS50001"/>
    </source>
</evidence>
<evidence type="ECO:0000256" key="3">
    <source>
        <dbReference type="ARBA" id="ARBA00022771"/>
    </source>
</evidence>
<dbReference type="GO" id="GO:0005096">
    <property type="term" value="F:GTPase activator activity"/>
    <property type="evidence" value="ECO:0007669"/>
    <property type="project" value="UniProtKB-KW"/>
</dbReference>
<dbReference type="Gene3D" id="1.10.555.10">
    <property type="entry name" value="Rho GTPase activation protein"/>
    <property type="match status" value="1"/>
</dbReference>
<accession>A0A672QP76</accession>
<dbReference type="SUPFAM" id="SSF55550">
    <property type="entry name" value="SH2 domain"/>
    <property type="match status" value="1"/>
</dbReference>
<keyword evidence="3" id="KW-0863">Zinc-finger</keyword>
<keyword evidence="5" id="KW-0727">SH2 domain</keyword>
<dbReference type="InterPro" id="IPR036860">
    <property type="entry name" value="SH2_dom_sf"/>
</dbReference>
<evidence type="ECO:0000256" key="2">
    <source>
        <dbReference type="ARBA" id="ARBA00022723"/>
    </source>
</evidence>
<dbReference type="PROSITE" id="PS50238">
    <property type="entry name" value="RHOGAP"/>
    <property type="match status" value="1"/>
</dbReference>
<dbReference type="SMART" id="SM00324">
    <property type="entry name" value="RhoGAP"/>
    <property type="match status" value="1"/>
</dbReference>
<dbReference type="Proteomes" id="UP000472262">
    <property type="component" value="Unassembled WGS sequence"/>
</dbReference>
<dbReference type="PROSITE" id="PS50001">
    <property type="entry name" value="SH2"/>
    <property type="match status" value="1"/>
</dbReference>
<dbReference type="Pfam" id="PF00017">
    <property type="entry name" value="SH2"/>
    <property type="match status" value="1"/>
</dbReference>
<dbReference type="GO" id="GO:0007165">
    <property type="term" value="P:signal transduction"/>
    <property type="evidence" value="ECO:0007669"/>
    <property type="project" value="InterPro"/>
</dbReference>
<keyword evidence="2" id="KW-0479">Metal-binding</keyword>